<dbReference type="HOGENOM" id="CLU_006630_0_0_1"/>
<name>A0A086SU90_HAPC1</name>
<accession>A0A086SU90</accession>
<dbReference type="InterPro" id="IPR013785">
    <property type="entry name" value="Aldolase_TIM"/>
</dbReference>
<organism evidence="5 6">
    <name type="scientific">Hapsidospora chrysogenum (strain ATCC 11550 / CBS 779.69 / DSM 880 / IAM 14645 / JCM 23072 / IMI 49137)</name>
    <name type="common">Acremonium chrysogenum</name>
    <dbReference type="NCBI Taxonomy" id="857340"/>
    <lineage>
        <taxon>Eukaryota</taxon>
        <taxon>Fungi</taxon>
        <taxon>Dikarya</taxon>
        <taxon>Ascomycota</taxon>
        <taxon>Pezizomycotina</taxon>
        <taxon>Sordariomycetes</taxon>
        <taxon>Hypocreomycetidae</taxon>
        <taxon>Hypocreales</taxon>
        <taxon>Bionectriaceae</taxon>
        <taxon>Hapsidospora</taxon>
    </lineage>
</organism>
<dbReference type="PANTHER" id="PTHR31268:SF32">
    <property type="entry name" value="GALACTINOL--SUCROSE GALACTOSYLTRANSFERASE 2-RELATED"/>
    <property type="match status" value="1"/>
</dbReference>
<dbReference type="GO" id="GO:0047274">
    <property type="term" value="F:galactinol-sucrose galactosyltransferase activity"/>
    <property type="evidence" value="ECO:0007669"/>
    <property type="project" value="UniProtKB-EC"/>
</dbReference>
<dbReference type="EMBL" id="JPKY01000177">
    <property type="protein sequence ID" value="KFH40672.1"/>
    <property type="molecule type" value="Genomic_DNA"/>
</dbReference>
<sequence length="865" mass="95688">MRALAQTNPPLGQVTPLEDGLVPLTAVLEVANSQENDTWEVSIWHSVDGAAWSGAQLEPVQGQPGPQSLHPASSSKRYYYARSFSFEKSLKFTVRYRRRSEAEWSWARDEQGLRDGVVVRQAPDRSSEELGNLIQGLDPSWEASSCLSQTPRTLLWTLAAEVPRAGAHREEGTDDDASTYRDIPLGTPRDPILRWFALVRHSRAWLAPRQGDEHFTLDKDAILCTFLTTRGRCLVFLGLGGINNVLSVLQSTADGRLSVHAVSDADGQTEEKATVLVAESADLECAVSAVVYHARTLAWKSRSAPVDDRAQGRLEAEKRESWLDGLGFCTWSSLGQQLTEEKVLHALDSLAASNIHITNFIVDDNWQSIDHKGQTQFDHGWVDFEADPQSFPRGLKATVSNIRESHPNIQHIAVWHALLGYWGGIAPDGRLAKAYRTLELSREEDDLPLGDTMTVVHEDDVPRFYGDFYNFLADAGIDAVKTDAQFMVDTWTSPKARRSLLVTYLDTWSLAAYRHFRMRAVACMSLFPQWLFHLPLSSSPRPPYPVRSSDDFFPDEPASHAWHVWANAHNCLLLRPLGVLPDWDMFQSAHEYAGFHAAARCISGGPVYITDAPGEHDVDIIRQLSGRTPSGKTIVFRPSVVARAMSPFVGYEGNTLLKVGSYHGGSDGTPLVGVFNVSDRPLTELIPLSSFSGTIGSKEYVVRAHTTGVVSSPAKLGHWSGSLLTLSLDVRGYDILTAFPLTSILRNGDRGTMAAVANLGLVDKMTGCVAITSNFIERRENGRIAVYTSLRALGILGVYISYLPELSIDGDFMVTIQGRSVPVHTVKVSERDEHVLEVDIEKAWREMELESDRGDEIEVKVNFSG</sequence>
<evidence type="ECO:0000256" key="4">
    <source>
        <dbReference type="ARBA" id="ARBA00049426"/>
    </source>
</evidence>
<proteinExistence type="inferred from homology"/>
<keyword evidence="6" id="KW-1185">Reference proteome</keyword>
<keyword evidence="5" id="KW-0328">Glycosyltransferase</keyword>
<keyword evidence="3" id="KW-0119">Carbohydrate metabolism</keyword>
<keyword evidence="5" id="KW-0808">Transferase</keyword>
<evidence type="ECO:0000256" key="3">
    <source>
        <dbReference type="ARBA" id="ARBA00023277"/>
    </source>
</evidence>
<dbReference type="InterPro" id="IPR017853">
    <property type="entry name" value="GH"/>
</dbReference>
<evidence type="ECO:0000256" key="1">
    <source>
        <dbReference type="ARBA" id="ARBA00001255"/>
    </source>
</evidence>
<dbReference type="Pfam" id="PF05691">
    <property type="entry name" value="Raffinose_syn"/>
    <property type="match status" value="1"/>
</dbReference>
<dbReference type="InterPro" id="IPR008811">
    <property type="entry name" value="Glycosyl_hydrolases_36"/>
</dbReference>
<evidence type="ECO:0000313" key="5">
    <source>
        <dbReference type="EMBL" id="KFH40672.1"/>
    </source>
</evidence>
<protein>
    <submittedName>
        <fullName evidence="5">Galactinol--sucrose galactosyltransferase-like protein</fullName>
    </submittedName>
</protein>
<comment type="catalytic activity">
    <reaction evidence="4">
        <text>alpha-D-galactosyl-(1-&gt;3)-1D-myo-inositol + sucrose = raffinose + myo-inositol</text>
        <dbReference type="Rhea" id="RHEA:20161"/>
        <dbReference type="ChEBI" id="CHEBI:16634"/>
        <dbReference type="ChEBI" id="CHEBI:17268"/>
        <dbReference type="ChEBI" id="CHEBI:17505"/>
        <dbReference type="ChEBI" id="CHEBI:17992"/>
        <dbReference type="EC" id="2.4.1.82"/>
    </reaction>
</comment>
<comment type="catalytic activity">
    <reaction evidence="1">
        <text>Hydrolysis of terminal, non-reducing alpha-D-galactose residues in alpha-D-galactosides, including galactose oligosaccharides, galactomannans and galactolipids.</text>
        <dbReference type="EC" id="3.2.1.22"/>
    </reaction>
</comment>
<evidence type="ECO:0000256" key="2">
    <source>
        <dbReference type="ARBA" id="ARBA00007240"/>
    </source>
</evidence>
<dbReference type="SUPFAM" id="SSF51445">
    <property type="entry name" value="(Trans)glycosidases"/>
    <property type="match status" value="1"/>
</dbReference>
<comment type="similarity">
    <text evidence="2">Belongs to the glycosyl hydrolases 36 family.</text>
</comment>
<comment type="caution">
    <text evidence="5">The sequence shown here is derived from an EMBL/GenBank/DDBJ whole genome shotgun (WGS) entry which is preliminary data.</text>
</comment>
<gene>
    <name evidence="5" type="ORF">ACRE_086350</name>
</gene>
<evidence type="ECO:0000313" key="6">
    <source>
        <dbReference type="Proteomes" id="UP000029964"/>
    </source>
</evidence>
<reference evidence="6" key="1">
    <citation type="journal article" date="2014" name="Genome Announc.">
        <title>Genome sequence and annotation of Acremonium chrysogenum, producer of the beta-lactam antibiotic cephalosporin C.</title>
        <authorList>
            <person name="Terfehr D."/>
            <person name="Dahlmann T.A."/>
            <person name="Specht T."/>
            <person name="Zadra I."/>
            <person name="Kuernsteiner H."/>
            <person name="Kueck U."/>
        </authorList>
    </citation>
    <scope>NUCLEOTIDE SEQUENCE [LARGE SCALE GENOMIC DNA]</scope>
    <source>
        <strain evidence="6">ATCC 11550 / CBS 779.69 / DSM 880 / IAM 14645 / JCM 23072 / IMI 49137</strain>
    </source>
</reference>
<dbReference type="Proteomes" id="UP000029964">
    <property type="component" value="Unassembled WGS sequence"/>
</dbReference>
<dbReference type="Gene3D" id="3.20.20.70">
    <property type="entry name" value="Aldolase class I"/>
    <property type="match status" value="1"/>
</dbReference>
<dbReference type="GO" id="GO:0004557">
    <property type="term" value="F:alpha-galactosidase activity"/>
    <property type="evidence" value="ECO:0007669"/>
    <property type="project" value="UniProtKB-EC"/>
</dbReference>
<dbReference type="PANTHER" id="PTHR31268">
    <property type="match status" value="1"/>
</dbReference>
<dbReference type="OrthoDB" id="4664297at2759"/>
<dbReference type="AlphaFoldDB" id="A0A086SU90"/>
<dbReference type="STRING" id="857340.A0A086SU90"/>